<organism evidence="2 3">
    <name type="scientific">Kitasatospora xanthocidica</name>
    <dbReference type="NCBI Taxonomy" id="83382"/>
    <lineage>
        <taxon>Bacteria</taxon>
        <taxon>Bacillati</taxon>
        <taxon>Actinomycetota</taxon>
        <taxon>Actinomycetes</taxon>
        <taxon>Kitasatosporales</taxon>
        <taxon>Streptomycetaceae</taxon>
        <taxon>Kitasatospora</taxon>
    </lineage>
</organism>
<reference evidence="2 3" key="1">
    <citation type="submission" date="2018-08" db="EMBL/GenBank/DDBJ databases">
        <title>Diversity &amp; Physiological Properties of Lignin-Decomposing Actinobacteria from Soil.</title>
        <authorList>
            <person name="Roh S.G."/>
            <person name="Kim S.B."/>
        </authorList>
    </citation>
    <scope>NUCLEOTIDE SEQUENCE [LARGE SCALE GENOMIC DNA]</scope>
    <source>
        <strain evidence="2 3">MMS17-GH009</strain>
    </source>
</reference>
<accession>A0A373A3L7</accession>
<comment type="caution">
    <text evidence="2">The sequence shown here is derived from an EMBL/GenBank/DDBJ whole genome shotgun (WGS) entry which is preliminary data.</text>
</comment>
<evidence type="ECO:0000256" key="1">
    <source>
        <dbReference type="SAM" id="MobiDB-lite"/>
    </source>
</evidence>
<dbReference type="RefSeq" id="WP_117490228.1">
    <property type="nucleotide sequence ID" value="NZ_QVIG01000001.1"/>
</dbReference>
<dbReference type="EMBL" id="QVIG01000001">
    <property type="protein sequence ID" value="RGD62035.1"/>
    <property type="molecule type" value="Genomic_DNA"/>
</dbReference>
<feature type="region of interest" description="Disordered" evidence="1">
    <location>
        <begin position="155"/>
        <end position="197"/>
    </location>
</feature>
<dbReference type="AlphaFoldDB" id="A0A373A3L7"/>
<name>A0A373A3L7_9ACTN</name>
<evidence type="ECO:0000313" key="2">
    <source>
        <dbReference type="EMBL" id="RGD62035.1"/>
    </source>
</evidence>
<gene>
    <name evidence="2" type="ORF">DR950_33670</name>
</gene>
<proteinExistence type="predicted"/>
<protein>
    <submittedName>
        <fullName evidence="2">Uncharacterized protein</fullName>
    </submittedName>
</protein>
<dbReference type="Proteomes" id="UP000263377">
    <property type="component" value="Unassembled WGS sequence"/>
</dbReference>
<feature type="compositionally biased region" description="Low complexity" evidence="1">
    <location>
        <begin position="155"/>
        <end position="181"/>
    </location>
</feature>
<keyword evidence="3" id="KW-1185">Reference proteome</keyword>
<evidence type="ECO:0000313" key="3">
    <source>
        <dbReference type="Proteomes" id="UP000263377"/>
    </source>
</evidence>
<sequence length="197" mass="20147">MVGIDLDAARERRLAAAAEKARAAKAEYTVGEEPLIFGGTAVAMLPAELPLEVWQPLIGIPYLPLLLRSLVEAAQAQGEQQTQAAGLIVDVLGSEPSLPSDLLAAAAEMGRRLLGDDGYEQLMAQRPSHADLLELVRYAWTKYFSGGGGLGELIGPSATASSGGTTSKPTSSGTTSSTPAVSGGGPVTLDSSAPDAS</sequence>